<feature type="region of interest" description="Disordered" evidence="1">
    <location>
        <begin position="1"/>
        <end position="116"/>
    </location>
</feature>
<sequence length="1045" mass="112616">MPLSPKADPTPPPSKRLRPQLSRAASKAPSTSSSSSASRAASVSLADRRPSSPPAASSSSSRPCPAGDPPLTYAPSVPCPHKVPPEHDAGVATRTRRSSSAKHEEKLGLQDVRGSPSLAHISPPLQLFVLGKIASKKTIITSELTLRIEPSAAALKDCVDRRVFVPGLETPAVQSDIETPSFSVFDSSAPKAPVDAPKVHYVLEDTSDEVYDQRHRKLEWAEKRLRNREKEIFMHAMYKSRLESAASRSLDKQRAPQARAGKGKESTTAGREDGAGAGKGKGKAEGSASGPGPGHSARPEAQEGRPKRRTTSSIPAPTPADLLASASLPPPSPFPDTDPAYPAEFHLRSPPENQAPWLIPPLPSLRSAYLVSRTSTPQLPNHLDSPLPPPPPPPPPADPPRPVPPPVSPPPCPNAPPPSPAVTAPPSPNTLDQPPPLHTASPFLLPSRPLNLTSSRRSLRVAEAFGHPVPPMREMDMDDAECLLAIVDEQQQQQPSPGAVPILAPRSNAIAGALVLQFGVQGTSQISFDPITDRYYLLRLAPTARRRSSGVVVCDWAANGLRRKSNLGLVFAKRNSDWRSLPRSDRTPQTQTDFKQHGPMTRATHALQAFGLDRLLEGRRAIGTMYEPSVKRWATGAKSSPGTSECANYGRWSSDASKMWVDTFQTFEGSLSHRYRKIYQKRDGIPGRAFGVCAGKGDPPFPPCGSSKSVGPSSVDGRHYHISHGPQFTSCALADPAHFSSPSSASPMTPRHSPNLLVKFGLRLFLPLSLRPPLAPPPLSRAHAQSPPSSSSTPDHVTTSSASSCGPRAPSPTTSANTPSQLPRSSAGGGSRSPSRSKVTQIAPPHRDEGQFRGFALSTRVPLLGGPVLVTYIRALTVEIDFDMSAYDSKRADNIKFDLGQFEDGYDRQFEWQKEDAKYACLDELERSYPPFSMHIDLTKIFSAFSCSRLKAFTFASPLPPIAWPIRSFPFLFPASPHLVALDVQLPSLPALKSAGAYQFWKSAGARVVEAAAARLRIDRIRSHVRVREGAAYDPFYNAIGPNLL</sequence>
<feature type="region of interest" description="Disordered" evidence="1">
    <location>
        <begin position="776"/>
        <end position="851"/>
    </location>
</feature>
<feature type="compositionally biased region" description="Pro residues" evidence="1">
    <location>
        <begin position="386"/>
        <end position="437"/>
    </location>
</feature>
<reference evidence="3" key="1">
    <citation type="journal article" date="2018" name="Nat. Microbiol.">
        <title>Leveraging single-cell genomics to expand the fungal tree of life.</title>
        <authorList>
            <person name="Ahrendt S.R."/>
            <person name="Quandt C.A."/>
            <person name="Ciobanu D."/>
            <person name="Clum A."/>
            <person name="Salamov A."/>
            <person name="Andreopoulos B."/>
            <person name="Cheng J.F."/>
            <person name="Woyke T."/>
            <person name="Pelin A."/>
            <person name="Henrissat B."/>
            <person name="Reynolds N.K."/>
            <person name="Benny G.L."/>
            <person name="Smith M.E."/>
            <person name="James T.Y."/>
            <person name="Grigoriev I.V."/>
        </authorList>
    </citation>
    <scope>NUCLEOTIDE SEQUENCE [LARGE SCALE GENOMIC DNA]</scope>
</reference>
<dbReference type="OrthoDB" id="5582505at2759"/>
<feature type="compositionally biased region" description="Polar residues" evidence="1">
    <location>
        <begin position="786"/>
        <end position="804"/>
    </location>
</feature>
<dbReference type="EMBL" id="KZ994794">
    <property type="protein sequence ID" value="RKO92056.1"/>
    <property type="molecule type" value="Genomic_DNA"/>
</dbReference>
<evidence type="ECO:0000313" key="2">
    <source>
        <dbReference type="EMBL" id="RKO92056.1"/>
    </source>
</evidence>
<keyword evidence="3" id="KW-1185">Reference proteome</keyword>
<gene>
    <name evidence="2" type="ORF">BDK51DRAFT_45070</name>
</gene>
<feature type="compositionally biased region" description="Basic and acidic residues" evidence="1">
    <location>
        <begin position="262"/>
        <end position="274"/>
    </location>
</feature>
<accession>A0A4P9WMT2</accession>
<dbReference type="Proteomes" id="UP000269721">
    <property type="component" value="Unassembled WGS sequence"/>
</dbReference>
<feature type="compositionally biased region" description="Polar residues" evidence="1">
    <location>
        <begin position="811"/>
        <end position="822"/>
    </location>
</feature>
<dbReference type="AlphaFoldDB" id="A0A4P9WMT2"/>
<protein>
    <submittedName>
        <fullName evidence="2">Uncharacterized protein</fullName>
    </submittedName>
</protein>
<feature type="compositionally biased region" description="Low complexity" evidence="1">
    <location>
        <begin position="285"/>
        <end position="296"/>
    </location>
</feature>
<feature type="compositionally biased region" description="Low complexity" evidence="1">
    <location>
        <begin position="22"/>
        <end position="45"/>
    </location>
</feature>
<feature type="region of interest" description="Disordered" evidence="1">
    <location>
        <begin position="376"/>
        <end position="449"/>
    </location>
</feature>
<name>A0A4P9WMT2_9FUNG</name>
<evidence type="ECO:0000313" key="3">
    <source>
        <dbReference type="Proteomes" id="UP000269721"/>
    </source>
</evidence>
<organism evidence="2 3">
    <name type="scientific">Blyttiomyces helicus</name>
    <dbReference type="NCBI Taxonomy" id="388810"/>
    <lineage>
        <taxon>Eukaryota</taxon>
        <taxon>Fungi</taxon>
        <taxon>Fungi incertae sedis</taxon>
        <taxon>Chytridiomycota</taxon>
        <taxon>Chytridiomycota incertae sedis</taxon>
        <taxon>Chytridiomycetes</taxon>
        <taxon>Chytridiomycetes incertae sedis</taxon>
        <taxon>Blyttiomyces</taxon>
    </lineage>
</organism>
<feature type="region of interest" description="Disordered" evidence="1">
    <location>
        <begin position="243"/>
        <end position="359"/>
    </location>
</feature>
<dbReference type="Gene3D" id="6.10.250.3170">
    <property type="match status" value="1"/>
</dbReference>
<evidence type="ECO:0000256" key="1">
    <source>
        <dbReference type="SAM" id="MobiDB-lite"/>
    </source>
</evidence>
<proteinExistence type="predicted"/>
<feature type="compositionally biased region" description="Low complexity" evidence="1">
    <location>
        <begin position="54"/>
        <end position="65"/>
    </location>
</feature>